<evidence type="ECO:0000313" key="3">
    <source>
        <dbReference type="Proteomes" id="UP000557717"/>
    </source>
</evidence>
<keyword evidence="3" id="KW-1185">Reference proteome</keyword>
<name>A0A840V5K3_9BACT</name>
<evidence type="ECO:0000313" key="2">
    <source>
        <dbReference type="EMBL" id="MBB5350068.1"/>
    </source>
</evidence>
<sequence length="51" mass="5708">MSKHNSLKLKGGAEGKRSVMKRFERIKVLKSRGQWQEGRSPIGLPKTKGEG</sequence>
<protein>
    <submittedName>
        <fullName evidence="2">Small basic protein (TIGR04137 family)</fullName>
    </submittedName>
</protein>
<organism evidence="2 3">
    <name type="scientific">Haloferula luteola</name>
    <dbReference type="NCBI Taxonomy" id="595692"/>
    <lineage>
        <taxon>Bacteria</taxon>
        <taxon>Pseudomonadati</taxon>
        <taxon>Verrucomicrobiota</taxon>
        <taxon>Verrucomicrobiia</taxon>
        <taxon>Verrucomicrobiales</taxon>
        <taxon>Verrucomicrobiaceae</taxon>
        <taxon>Haloferula</taxon>
    </lineage>
</organism>
<comment type="caution">
    <text evidence="2">The sequence shown here is derived from an EMBL/GenBank/DDBJ whole genome shotgun (WGS) entry which is preliminary data.</text>
</comment>
<feature type="region of interest" description="Disordered" evidence="1">
    <location>
        <begin position="31"/>
        <end position="51"/>
    </location>
</feature>
<dbReference type="InterPro" id="IPR026405">
    <property type="entry name" value="Chlam/Ver/Plancto_rRNA"/>
</dbReference>
<evidence type="ECO:0000256" key="1">
    <source>
        <dbReference type="SAM" id="MobiDB-lite"/>
    </source>
</evidence>
<reference evidence="2 3" key="1">
    <citation type="submission" date="2020-08" db="EMBL/GenBank/DDBJ databases">
        <title>Genomic Encyclopedia of Type Strains, Phase IV (KMG-IV): sequencing the most valuable type-strain genomes for metagenomic binning, comparative biology and taxonomic classification.</title>
        <authorList>
            <person name="Goeker M."/>
        </authorList>
    </citation>
    <scope>NUCLEOTIDE SEQUENCE [LARGE SCALE GENOMIC DNA]</scope>
    <source>
        <strain evidence="2 3">YC6886</strain>
    </source>
</reference>
<accession>A0A840V5K3</accession>
<dbReference type="Proteomes" id="UP000557717">
    <property type="component" value="Unassembled WGS sequence"/>
</dbReference>
<proteinExistence type="predicted"/>
<gene>
    <name evidence="2" type="ORF">HNR46_000289</name>
</gene>
<dbReference type="RefSeq" id="WP_184015076.1">
    <property type="nucleotide sequence ID" value="NZ_JACHFD010000001.1"/>
</dbReference>
<dbReference type="NCBIfam" id="TIGR04137">
    <property type="entry name" value="Chlam_Ver_rRNA"/>
    <property type="match status" value="1"/>
</dbReference>
<dbReference type="AlphaFoldDB" id="A0A840V5K3"/>
<dbReference type="EMBL" id="JACHFD010000001">
    <property type="protein sequence ID" value="MBB5350068.1"/>
    <property type="molecule type" value="Genomic_DNA"/>
</dbReference>